<protein>
    <recommendedName>
        <fullName evidence="2">HECT-type E3 ubiquitin transferase</fullName>
        <ecNumber evidence="2">2.3.2.26</ecNumber>
    </recommendedName>
</protein>
<evidence type="ECO:0000256" key="2">
    <source>
        <dbReference type="ARBA" id="ARBA00012485"/>
    </source>
</evidence>
<keyword evidence="4 5" id="KW-0833">Ubl conjugation pathway</keyword>
<feature type="compositionally biased region" description="Basic and acidic residues" evidence="6">
    <location>
        <begin position="317"/>
        <end position="326"/>
    </location>
</feature>
<feature type="active site" description="Glycyl thioester intermediate" evidence="5">
    <location>
        <position position="1187"/>
    </location>
</feature>
<dbReference type="Gene3D" id="3.90.1750.10">
    <property type="entry name" value="Hect, E3 ligase catalytic domains"/>
    <property type="match status" value="1"/>
</dbReference>
<evidence type="ECO:0000256" key="4">
    <source>
        <dbReference type="ARBA" id="ARBA00022786"/>
    </source>
</evidence>
<feature type="compositionally biased region" description="Acidic residues" evidence="6">
    <location>
        <begin position="1119"/>
        <end position="1128"/>
    </location>
</feature>
<feature type="compositionally biased region" description="Polar residues" evidence="6">
    <location>
        <begin position="304"/>
        <end position="313"/>
    </location>
</feature>
<feature type="compositionally biased region" description="Basic and acidic residues" evidence="6">
    <location>
        <begin position="1"/>
        <end position="19"/>
    </location>
</feature>
<dbReference type="Gene3D" id="3.30.2160.10">
    <property type="entry name" value="Hect, E3 ligase catalytic domain"/>
    <property type="match status" value="1"/>
</dbReference>
<feature type="compositionally biased region" description="Polar residues" evidence="6">
    <location>
        <begin position="437"/>
        <end position="450"/>
    </location>
</feature>
<feature type="compositionally biased region" description="Basic residues" evidence="6">
    <location>
        <begin position="70"/>
        <end position="84"/>
    </location>
</feature>
<sequence length="1221" mass="135515">MAPRPERGGGSHVSNRDQQPHLTPRPHGQGRPAMGRYRSASRVSEIDAWDNMQNHQLQNDSSSSDEDLHPRRHQPPTRPRHTRSVSHPFPSFFSSITKKRSGTMATGPHDTGSDSMEEGPGAGFGGKQPPPSLPPPGRGHRTGSSVGSKDFATGRCMTCGSLVRWPRELLMFRCSICMTINDLQPSDRDVKREDNREVAVTFEEQSGSKDKTVSLDYTKSLVDQCLRSFLTSVLRDQAAGRAADKEPPAAPPPLLLLPGLLSSPAPTSTAPPTLRPKTSLNFELRLAPGPPKSPNLHRRAPSWAGTTSESNSGLFPDKGHPLRDPIPRGSSSRHHHQAPRPGEDIKKIFRSLEEYLIQCVTSFQCLNSSFLTPRSQPQGGNGADARPRRPSGHTGARRETRTTSYPVPEIDPKLLLLGDFAENGTWWTGHEEVRSGRTPSGRSQNGPSIVSSRSPHIDWAQLEEWYRTVIEPARVWPSVYESLVAEDPSLAVTPAELLDVEKRILSGQEHVQRALLKASETILKRPGRRLTEPQDLRFLLIITANPLLHSSYKPYVGKVALPTPTTPSPRGSGPVSGRHSVIIKRIIGLMSNAAAECHNHLVAWFARYPQPAFVQTKDLVAGFLVYRLIRQGEKKHEGQVDYMGGLIPDIGPNRSAAALHAALGSTQSQHSKKQQEKQKKVVYQEDWQIKAAAQVLGFLFAANNMGHIRGDSSNCSETPGSSHRELLRSPGQILATSDFYVTLLDDSDLVGDFEAWERKLGRFSFCQHPFLLSIGAKIQILEYEAKRQMENKARDAFFDSILSNRVVQQFLVLNIRRECLVDDSLRAVSEVIGAGGEDIKKGLRINFKGEEGVDAGGLRKEWFLLLVREVFNPDHGMFLYDEDSNYCYFNPNSLEPSEQFFLVGVVLGLAIYNSTILDVALPPFAFRKLLAAAPPPSSPTTQPRQPVTYTLDDLAEYRPRLAHGLRQLLEFEGDVESTFALDFTLDTVRYGAVERTLLCPGGDRRPVTNTNRREYVDAYVRYVLDTSVSRQFEPFKRGFYTVCANGGGGSGGPSSSALSLFRPEEIELLVRGSAGASDQTPLDVSSLRAVAQYDGWERKRKKNEKRTAADQEEDRHENDDEDDEGEEEPTVRWFWEAFEGAPPREQRRLLAFITGSDRTPALGAASLGIRVCCLGDECGRFPTARTCFNSVGLWRATDGDRDRFVKTLWRAVRESEGFGLK</sequence>
<keyword evidence="9" id="KW-1185">Reference proteome</keyword>
<evidence type="ECO:0000259" key="7">
    <source>
        <dbReference type="PROSITE" id="PS50237"/>
    </source>
</evidence>
<feature type="compositionally biased region" description="Low complexity" evidence="6">
    <location>
        <begin position="256"/>
        <end position="272"/>
    </location>
</feature>
<dbReference type="SUPFAM" id="SSF56204">
    <property type="entry name" value="Hect, E3 ligase catalytic domain"/>
    <property type="match status" value="1"/>
</dbReference>
<feature type="region of interest" description="Disordered" evidence="6">
    <location>
        <begin position="1100"/>
        <end position="1129"/>
    </location>
</feature>
<comment type="catalytic activity">
    <reaction evidence="1">
        <text>S-ubiquitinyl-[E2 ubiquitin-conjugating enzyme]-L-cysteine + [acceptor protein]-L-lysine = [E2 ubiquitin-conjugating enzyme]-L-cysteine + N(6)-ubiquitinyl-[acceptor protein]-L-lysine.</text>
        <dbReference type="EC" id="2.3.2.26"/>
    </reaction>
</comment>
<feature type="domain" description="HECT" evidence="7">
    <location>
        <begin position="835"/>
        <end position="1221"/>
    </location>
</feature>
<dbReference type="Pfam" id="PF00632">
    <property type="entry name" value="HECT"/>
    <property type="match status" value="1"/>
</dbReference>
<name>A0AAN7D0R0_9PEZI</name>
<evidence type="ECO:0000313" key="9">
    <source>
        <dbReference type="Proteomes" id="UP001303647"/>
    </source>
</evidence>
<evidence type="ECO:0000256" key="3">
    <source>
        <dbReference type="ARBA" id="ARBA00022679"/>
    </source>
</evidence>
<dbReference type="GO" id="GO:0000209">
    <property type="term" value="P:protein polyubiquitination"/>
    <property type="evidence" value="ECO:0007669"/>
    <property type="project" value="InterPro"/>
</dbReference>
<feature type="region of interest" description="Disordered" evidence="6">
    <location>
        <begin position="431"/>
        <end position="450"/>
    </location>
</feature>
<gene>
    <name evidence="8" type="ORF">C7999DRAFT_10668</name>
</gene>
<accession>A0AAN7D0R0</accession>
<dbReference type="Proteomes" id="UP001303647">
    <property type="component" value="Unassembled WGS sequence"/>
</dbReference>
<dbReference type="EC" id="2.3.2.26" evidence="2"/>
<proteinExistence type="predicted"/>
<dbReference type="EMBL" id="MU857604">
    <property type="protein sequence ID" value="KAK4251664.1"/>
    <property type="molecule type" value="Genomic_DNA"/>
</dbReference>
<dbReference type="InterPro" id="IPR044611">
    <property type="entry name" value="E3A/B/C-like"/>
</dbReference>
<comment type="caution">
    <text evidence="8">The sequence shown here is derived from an EMBL/GenBank/DDBJ whole genome shotgun (WGS) entry which is preliminary data.</text>
</comment>
<keyword evidence="3" id="KW-0808">Transferase</keyword>
<feature type="region of interest" description="Disordered" evidence="6">
    <location>
        <begin position="1"/>
        <end position="150"/>
    </location>
</feature>
<dbReference type="PROSITE" id="PS50237">
    <property type="entry name" value="HECT"/>
    <property type="match status" value="1"/>
</dbReference>
<organism evidence="8 9">
    <name type="scientific">Corynascus novoguineensis</name>
    <dbReference type="NCBI Taxonomy" id="1126955"/>
    <lineage>
        <taxon>Eukaryota</taxon>
        <taxon>Fungi</taxon>
        <taxon>Dikarya</taxon>
        <taxon>Ascomycota</taxon>
        <taxon>Pezizomycotina</taxon>
        <taxon>Sordariomycetes</taxon>
        <taxon>Sordariomycetidae</taxon>
        <taxon>Sordariales</taxon>
        <taxon>Chaetomiaceae</taxon>
        <taxon>Corynascus</taxon>
    </lineage>
</organism>
<evidence type="ECO:0000313" key="8">
    <source>
        <dbReference type="EMBL" id="KAK4251664.1"/>
    </source>
</evidence>
<dbReference type="PANTHER" id="PTHR45700">
    <property type="entry name" value="UBIQUITIN-PROTEIN LIGASE E3C"/>
    <property type="match status" value="1"/>
</dbReference>
<evidence type="ECO:0000256" key="1">
    <source>
        <dbReference type="ARBA" id="ARBA00000885"/>
    </source>
</evidence>
<feature type="compositionally biased region" description="Pro residues" evidence="6">
    <location>
        <begin position="128"/>
        <end position="137"/>
    </location>
</feature>
<feature type="region of interest" description="Disordered" evidence="6">
    <location>
        <begin position="240"/>
        <end position="342"/>
    </location>
</feature>
<dbReference type="SMART" id="SM00119">
    <property type="entry name" value="HECTc"/>
    <property type="match status" value="1"/>
</dbReference>
<dbReference type="FunFam" id="3.30.2160.10:FF:000004">
    <property type="entry name" value="probable E3 ubiquitin-protein ligase HERC4 isoform X1"/>
    <property type="match status" value="1"/>
</dbReference>
<dbReference type="GO" id="GO:0061630">
    <property type="term" value="F:ubiquitin protein ligase activity"/>
    <property type="evidence" value="ECO:0007669"/>
    <property type="project" value="UniProtKB-EC"/>
</dbReference>
<feature type="compositionally biased region" description="Polar residues" evidence="6">
    <location>
        <begin position="51"/>
        <end position="62"/>
    </location>
</feature>
<feature type="compositionally biased region" description="Basic and acidic residues" evidence="6">
    <location>
        <begin position="1105"/>
        <end position="1118"/>
    </location>
</feature>
<reference evidence="8" key="2">
    <citation type="submission" date="2023-05" db="EMBL/GenBank/DDBJ databases">
        <authorList>
            <consortium name="Lawrence Berkeley National Laboratory"/>
            <person name="Steindorff A."/>
            <person name="Hensen N."/>
            <person name="Bonometti L."/>
            <person name="Westerberg I."/>
            <person name="Brannstrom I.O."/>
            <person name="Guillou S."/>
            <person name="Cros-Aarteil S."/>
            <person name="Calhoun S."/>
            <person name="Haridas S."/>
            <person name="Kuo A."/>
            <person name="Mondo S."/>
            <person name="Pangilinan J."/>
            <person name="Riley R."/>
            <person name="Labutti K."/>
            <person name="Andreopoulos B."/>
            <person name="Lipzen A."/>
            <person name="Chen C."/>
            <person name="Yanf M."/>
            <person name="Daum C."/>
            <person name="Ng V."/>
            <person name="Clum A."/>
            <person name="Ohm R."/>
            <person name="Martin F."/>
            <person name="Silar P."/>
            <person name="Natvig D."/>
            <person name="Lalanne C."/>
            <person name="Gautier V."/>
            <person name="Ament-Velasquez S.L."/>
            <person name="Kruys A."/>
            <person name="Hutchinson M.I."/>
            <person name="Powell A.J."/>
            <person name="Barry K."/>
            <person name="Miller A.N."/>
            <person name="Grigoriev I.V."/>
            <person name="Debuchy R."/>
            <person name="Gladieux P."/>
            <person name="Thoren M.H."/>
            <person name="Johannesson H."/>
        </authorList>
    </citation>
    <scope>NUCLEOTIDE SEQUENCE</scope>
    <source>
        <strain evidence="8">CBS 359.72</strain>
    </source>
</reference>
<reference evidence="8" key="1">
    <citation type="journal article" date="2023" name="Mol. Phylogenet. Evol.">
        <title>Genome-scale phylogeny and comparative genomics of the fungal order Sordariales.</title>
        <authorList>
            <person name="Hensen N."/>
            <person name="Bonometti L."/>
            <person name="Westerberg I."/>
            <person name="Brannstrom I.O."/>
            <person name="Guillou S."/>
            <person name="Cros-Aarteil S."/>
            <person name="Calhoun S."/>
            <person name="Haridas S."/>
            <person name="Kuo A."/>
            <person name="Mondo S."/>
            <person name="Pangilinan J."/>
            <person name="Riley R."/>
            <person name="LaButti K."/>
            <person name="Andreopoulos B."/>
            <person name="Lipzen A."/>
            <person name="Chen C."/>
            <person name="Yan M."/>
            <person name="Daum C."/>
            <person name="Ng V."/>
            <person name="Clum A."/>
            <person name="Steindorff A."/>
            <person name="Ohm R.A."/>
            <person name="Martin F."/>
            <person name="Silar P."/>
            <person name="Natvig D.O."/>
            <person name="Lalanne C."/>
            <person name="Gautier V."/>
            <person name="Ament-Velasquez S.L."/>
            <person name="Kruys A."/>
            <person name="Hutchinson M.I."/>
            <person name="Powell A.J."/>
            <person name="Barry K."/>
            <person name="Miller A.N."/>
            <person name="Grigoriev I.V."/>
            <person name="Debuchy R."/>
            <person name="Gladieux P."/>
            <person name="Hiltunen Thoren M."/>
            <person name="Johannesson H."/>
        </authorList>
    </citation>
    <scope>NUCLEOTIDE SEQUENCE</scope>
    <source>
        <strain evidence="8">CBS 359.72</strain>
    </source>
</reference>
<dbReference type="InterPro" id="IPR035983">
    <property type="entry name" value="Hect_E3_ubiquitin_ligase"/>
</dbReference>
<dbReference type="PANTHER" id="PTHR45700:SF9">
    <property type="entry name" value="HECT-TYPE E3 UBIQUITIN TRANSFERASE"/>
    <property type="match status" value="1"/>
</dbReference>
<dbReference type="InterPro" id="IPR000569">
    <property type="entry name" value="HECT_dom"/>
</dbReference>
<evidence type="ECO:0000256" key="5">
    <source>
        <dbReference type="PROSITE-ProRule" id="PRU00104"/>
    </source>
</evidence>
<feature type="region of interest" description="Disordered" evidence="6">
    <location>
        <begin position="373"/>
        <end position="405"/>
    </location>
</feature>
<dbReference type="Gene3D" id="3.30.2410.10">
    <property type="entry name" value="Hect, E3 ligase catalytic domain"/>
    <property type="match status" value="1"/>
</dbReference>
<dbReference type="AlphaFoldDB" id="A0AAN7D0R0"/>
<evidence type="ECO:0000256" key="6">
    <source>
        <dbReference type="SAM" id="MobiDB-lite"/>
    </source>
</evidence>